<sequence length="139" mass="15787">MLLIEKALMDGKKVFVPKVISADMYMLPIKSAEEVKLWKPNKWGIKEPEQVLNKDLPDIVTSQGGLDSFIVPGLAFTQSGGRLGRGGGYYDRYIAWYMKQCHLGVFRKPYITAFAFSEQIIDYIPVEPHDLHVDHLFVA</sequence>
<dbReference type="WBParaSite" id="TREG1_104620.1">
    <property type="protein sequence ID" value="TREG1_104620.1"/>
    <property type="gene ID" value="TREG1_104620"/>
</dbReference>
<dbReference type="GO" id="GO:0046872">
    <property type="term" value="F:metal ion binding"/>
    <property type="evidence" value="ECO:0007669"/>
    <property type="project" value="UniProtKB-KW"/>
</dbReference>
<dbReference type="InterPro" id="IPR037171">
    <property type="entry name" value="NagB/RpiA_transferase-like"/>
</dbReference>
<comment type="catalytic activity">
    <reaction evidence="4 7">
        <text>(6S)-5-formyl-5,6,7,8-tetrahydrofolate + ATP = (6R)-5,10-methenyltetrahydrofolate + ADP + phosphate</text>
        <dbReference type="Rhea" id="RHEA:10488"/>
        <dbReference type="ChEBI" id="CHEBI:30616"/>
        <dbReference type="ChEBI" id="CHEBI:43474"/>
        <dbReference type="ChEBI" id="CHEBI:57455"/>
        <dbReference type="ChEBI" id="CHEBI:57457"/>
        <dbReference type="ChEBI" id="CHEBI:456216"/>
        <dbReference type="EC" id="6.3.3.2"/>
    </reaction>
</comment>
<dbReference type="GO" id="GO:0035999">
    <property type="term" value="P:tetrahydrofolate interconversion"/>
    <property type="evidence" value="ECO:0007669"/>
    <property type="project" value="TreeGrafter"/>
</dbReference>
<keyword evidence="2 6" id="KW-0547">Nucleotide-binding</keyword>
<keyword evidence="8" id="KW-1185">Reference proteome</keyword>
<feature type="binding site" evidence="6">
    <location>
        <begin position="82"/>
        <end position="90"/>
    </location>
    <ligand>
        <name>ATP</name>
        <dbReference type="ChEBI" id="CHEBI:30616"/>
    </ligand>
</feature>
<dbReference type="SUPFAM" id="SSF100950">
    <property type="entry name" value="NagB/RpiA/CoA transferase-like"/>
    <property type="match status" value="1"/>
</dbReference>
<dbReference type="PIRSF" id="PIRSF006806">
    <property type="entry name" value="FTHF_cligase"/>
    <property type="match status" value="1"/>
</dbReference>
<dbReference type="GO" id="GO:0005739">
    <property type="term" value="C:mitochondrion"/>
    <property type="evidence" value="ECO:0007669"/>
    <property type="project" value="TreeGrafter"/>
</dbReference>
<dbReference type="GO" id="GO:0030272">
    <property type="term" value="F:5-formyltetrahydrofolate cyclo-ligase activity"/>
    <property type="evidence" value="ECO:0007669"/>
    <property type="project" value="UniProtKB-EC"/>
</dbReference>
<dbReference type="InterPro" id="IPR002698">
    <property type="entry name" value="FTHF_cligase"/>
</dbReference>
<dbReference type="EC" id="6.3.3.2" evidence="5 7"/>
<comment type="similarity">
    <text evidence="1 7">Belongs to the 5-formyltetrahydrofolate cyclo-ligase family.</text>
</comment>
<dbReference type="InterPro" id="IPR024185">
    <property type="entry name" value="FTHF_cligase-like_sf"/>
</dbReference>
<evidence type="ECO:0000256" key="3">
    <source>
        <dbReference type="ARBA" id="ARBA00022840"/>
    </source>
</evidence>
<dbReference type="PANTHER" id="PTHR23407:SF1">
    <property type="entry name" value="5-FORMYLTETRAHYDROFOLATE CYCLO-LIGASE"/>
    <property type="match status" value="1"/>
</dbReference>
<comment type="cofactor">
    <cofactor evidence="7">
        <name>Mg(2+)</name>
        <dbReference type="ChEBI" id="CHEBI:18420"/>
    </cofactor>
</comment>
<evidence type="ECO:0000256" key="2">
    <source>
        <dbReference type="ARBA" id="ARBA00022741"/>
    </source>
</evidence>
<name>A0AA85IM42_TRIRE</name>
<dbReference type="AlphaFoldDB" id="A0AA85IM42"/>
<evidence type="ECO:0000256" key="5">
    <source>
        <dbReference type="ARBA" id="ARBA00038966"/>
    </source>
</evidence>
<evidence type="ECO:0000256" key="1">
    <source>
        <dbReference type="ARBA" id="ARBA00010638"/>
    </source>
</evidence>
<proteinExistence type="inferred from homology"/>
<evidence type="ECO:0000256" key="4">
    <source>
        <dbReference type="ARBA" id="ARBA00036539"/>
    </source>
</evidence>
<dbReference type="Gene3D" id="3.40.50.10420">
    <property type="entry name" value="NagB/RpiA/CoA transferase-like"/>
    <property type="match status" value="1"/>
</dbReference>
<keyword evidence="7" id="KW-0460">Magnesium</keyword>
<dbReference type="GO" id="GO:0005524">
    <property type="term" value="F:ATP binding"/>
    <property type="evidence" value="ECO:0007669"/>
    <property type="project" value="UniProtKB-KW"/>
</dbReference>
<dbReference type="Pfam" id="PF01812">
    <property type="entry name" value="5-FTHF_cyc-lig"/>
    <property type="match status" value="1"/>
</dbReference>
<protein>
    <recommendedName>
        <fullName evidence="5 7">5-formyltetrahydrofolate cyclo-ligase</fullName>
        <ecNumber evidence="5 7">6.3.3.2</ecNumber>
    </recommendedName>
</protein>
<keyword evidence="7" id="KW-0479">Metal-binding</keyword>
<reference evidence="9" key="2">
    <citation type="submission" date="2023-11" db="UniProtKB">
        <authorList>
            <consortium name="WormBaseParasite"/>
        </authorList>
    </citation>
    <scope>IDENTIFICATION</scope>
</reference>
<accession>A0AA85IM42</accession>
<organism evidence="8 9">
    <name type="scientific">Trichobilharzia regenti</name>
    <name type="common">Nasal bird schistosome</name>
    <dbReference type="NCBI Taxonomy" id="157069"/>
    <lineage>
        <taxon>Eukaryota</taxon>
        <taxon>Metazoa</taxon>
        <taxon>Spiralia</taxon>
        <taxon>Lophotrochozoa</taxon>
        <taxon>Platyhelminthes</taxon>
        <taxon>Trematoda</taxon>
        <taxon>Digenea</taxon>
        <taxon>Strigeidida</taxon>
        <taxon>Schistosomatoidea</taxon>
        <taxon>Schistosomatidae</taxon>
        <taxon>Trichobilharzia</taxon>
    </lineage>
</organism>
<dbReference type="PANTHER" id="PTHR23407">
    <property type="entry name" value="ATPASE INHIBITOR/5-FORMYLTETRAHYDROFOLATE CYCLO-LIGASE"/>
    <property type="match status" value="1"/>
</dbReference>
<reference evidence="8" key="1">
    <citation type="submission" date="2022-06" db="EMBL/GenBank/DDBJ databases">
        <authorList>
            <person name="Berger JAMES D."/>
            <person name="Berger JAMES D."/>
        </authorList>
    </citation>
    <scope>NUCLEOTIDE SEQUENCE [LARGE SCALE GENOMIC DNA]</scope>
</reference>
<evidence type="ECO:0000256" key="7">
    <source>
        <dbReference type="RuleBase" id="RU361279"/>
    </source>
</evidence>
<evidence type="ECO:0000313" key="9">
    <source>
        <dbReference type="WBParaSite" id="TREG1_104620.1"/>
    </source>
</evidence>
<keyword evidence="3 6" id="KW-0067">ATP-binding</keyword>
<dbReference type="GO" id="GO:0009396">
    <property type="term" value="P:folic acid-containing compound biosynthetic process"/>
    <property type="evidence" value="ECO:0007669"/>
    <property type="project" value="TreeGrafter"/>
</dbReference>
<dbReference type="NCBIfam" id="TIGR02727">
    <property type="entry name" value="MTHFS_bact"/>
    <property type="match status" value="1"/>
</dbReference>
<evidence type="ECO:0000256" key="6">
    <source>
        <dbReference type="PIRSR" id="PIRSR006806-1"/>
    </source>
</evidence>
<dbReference type="Proteomes" id="UP000050795">
    <property type="component" value="Unassembled WGS sequence"/>
</dbReference>
<evidence type="ECO:0000313" key="8">
    <source>
        <dbReference type="Proteomes" id="UP000050795"/>
    </source>
</evidence>